<dbReference type="EMBL" id="JAWHQM010000015">
    <property type="protein sequence ID" value="KAK5630187.1"/>
    <property type="molecule type" value="Genomic_DNA"/>
</dbReference>
<proteinExistence type="predicted"/>
<dbReference type="Proteomes" id="UP001305414">
    <property type="component" value="Unassembled WGS sequence"/>
</dbReference>
<accession>A0AAN7Z6D6</accession>
<protein>
    <submittedName>
        <fullName evidence="1">Uncharacterized protein</fullName>
    </submittedName>
</protein>
<evidence type="ECO:0000313" key="1">
    <source>
        <dbReference type="EMBL" id="KAK5630187.1"/>
    </source>
</evidence>
<organism evidence="1 2">
    <name type="scientific">Xylaria bambusicola</name>
    <dbReference type="NCBI Taxonomy" id="326684"/>
    <lineage>
        <taxon>Eukaryota</taxon>
        <taxon>Fungi</taxon>
        <taxon>Dikarya</taxon>
        <taxon>Ascomycota</taxon>
        <taxon>Pezizomycotina</taxon>
        <taxon>Sordariomycetes</taxon>
        <taxon>Xylariomycetidae</taxon>
        <taxon>Xylariales</taxon>
        <taxon>Xylariaceae</taxon>
        <taxon>Xylaria</taxon>
    </lineage>
</organism>
<gene>
    <name evidence="1" type="ORF">RRF57_005902</name>
</gene>
<sequence length="61" mass="6682">MPIVRAGGLLQRAGRWLSHERVCPAVRPHAIPQTENAYSTCHDRPFSTAAISGGEEKVKAR</sequence>
<evidence type="ECO:0000313" key="2">
    <source>
        <dbReference type="Proteomes" id="UP001305414"/>
    </source>
</evidence>
<comment type="caution">
    <text evidence="1">The sequence shown here is derived from an EMBL/GenBank/DDBJ whole genome shotgun (WGS) entry which is preliminary data.</text>
</comment>
<reference evidence="1 2" key="1">
    <citation type="submission" date="2023-10" db="EMBL/GenBank/DDBJ databases">
        <title>Draft genome sequence of Xylaria bambusicola isolate GMP-LS, the root and basal stem rot pathogen of sugarcane in Indonesia.</title>
        <authorList>
            <person name="Selvaraj P."/>
            <person name="Muralishankar V."/>
            <person name="Muruganantham S."/>
            <person name="Sp S."/>
            <person name="Haryani S."/>
            <person name="Lau K.J.X."/>
            <person name="Naqvi N.I."/>
        </authorList>
    </citation>
    <scope>NUCLEOTIDE SEQUENCE [LARGE SCALE GENOMIC DNA]</scope>
    <source>
        <strain evidence="1">GMP-LS</strain>
    </source>
</reference>
<name>A0AAN7Z6D6_9PEZI</name>
<keyword evidence="2" id="KW-1185">Reference proteome</keyword>
<dbReference type="AlphaFoldDB" id="A0AAN7Z6D6"/>